<dbReference type="InterPro" id="IPR000210">
    <property type="entry name" value="BTB/POZ_dom"/>
</dbReference>
<dbReference type="PROSITE" id="PS50178">
    <property type="entry name" value="ZF_FYVE"/>
    <property type="match status" value="1"/>
</dbReference>
<dbReference type="Pfam" id="PF01363">
    <property type="entry name" value="FYVE"/>
    <property type="match status" value="1"/>
</dbReference>
<evidence type="ECO:0000256" key="5">
    <source>
        <dbReference type="ARBA" id="ARBA00023043"/>
    </source>
</evidence>
<feature type="domain" description="FYVE-type" evidence="10">
    <location>
        <begin position="1067"/>
        <end position="1127"/>
    </location>
</feature>
<evidence type="ECO:0000259" key="9">
    <source>
        <dbReference type="PROSITE" id="PS50097"/>
    </source>
</evidence>
<feature type="repeat" description="ANK" evidence="6">
    <location>
        <begin position="324"/>
        <end position="360"/>
    </location>
</feature>
<dbReference type="PANTHER" id="PTHR24198">
    <property type="entry name" value="ANKYRIN REPEAT AND PROTEIN KINASE DOMAIN-CONTAINING PROTEIN"/>
    <property type="match status" value="1"/>
</dbReference>
<evidence type="ECO:0000256" key="3">
    <source>
        <dbReference type="ARBA" id="ARBA00022771"/>
    </source>
</evidence>
<dbReference type="Proteomes" id="UP001566132">
    <property type="component" value="Unassembled WGS sequence"/>
</dbReference>
<feature type="repeat" description="ANK" evidence="6">
    <location>
        <begin position="551"/>
        <end position="583"/>
    </location>
</feature>
<dbReference type="InterPro" id="IPR049763">
    <property type="entry name" value="ANKFY1_BACK"/>
</dbReference>
<reference evidence="11 12" key="1">
    <citation type="submission" date="2024-05" db="EMBL/GenBank/DDBJ databases">
        <title>Genetic variation in Jamaican populations of the coffee berry borer (Hypothenemus hampei).</title>
        <authorList>
            <person name="Errbii M."/>
            <person name="Myrie A."/>
        </authorList>
    </citation>
    <scope>NUCLEOTIDE SEQUENCE [LARGE SCALE GENOMIC DNA]</scope>
    <source>
        <strain evidence="11">JA-Hopewell-2020-01-JO</strain>
        <tissue evidence="11">Whole body</tissue>
    </source>
</reference>
<feature type="repeat" description="ANK" evidence="6">
    <location>
        <begin position="732"/>
        <end position="764"/>
    </location>
</feature>
<evidence type="ECO:0000256" key="4">
    <source>
        <dbReference type="ARBA" id="ARBA00022833"/>
    </source>
</evidence>
<dbReference type="EMBL" id="JBDJPC010000005">
    <property type="protein sequence ID" value="KAL1502736.1"/>
    <property type="molecule type" value="Genomic_DNA"/>
</dbReference>
<dbReference type="InterPro" id="IPR000306">
    <property type="entry name" value="Znf_FYVE"/>
</dbReference>
<dbReference type="Gene3D" id="1.25.40.20">
    <property type="entry name" value="Ankyrin repeat-containing domain"/>
    <property type="match status" value="6"/>
</dbReference>
<dbReference type="PROSITE" id="PS50088">
    <property type="entry name" value="ANK_REPEAT"/>
    <property type="match status" value="11"/>
</dbReference>
<feature type="repeat" description="ANK" evidence="6">
    <location>
        <begin position="833"/>
        <end position="865"/>
    </location>
</feature>
<keyword evidence="4" id="KW-0862">Zinc</keyword>
<proteinExistence type="predicted"/>
<evidence type="ECO:0000256" key="6">
    <source>
        <dbReference type="PROSITE-ProRule" id="PRU00023"/>
    </source>
</evidence>
<dbReference type="InterPro" id="IPR017455">
    <property type="entry name" value="Znf_FYVE-rel"/>
</dbReference>
<name>A0ABD1EWC0_HYPHA</name>
<comment type="caution">
    <text evidence="11">The sequence shown here is derived from an EMBL/GenBank/DDBJ whole genome shotgun (WGS) entry which is preliminary data.</text>
</comment>
<dbReference type="Pfam" id="PF00651">
    <property type="entry name" value="BTB"/>
    <property type="match status" value="1"/>
</dbReference>
<dbReference type="SMART" id="SM00064">
    <property type="entry name" value="FYVE"/>
    <property type="match status" value="1"/>
</dbReference>
<dbReference type="PROSITE" id="PS50097">
    <property type="entry name" value="BTB"/>
    <property type="match status" value="1"/>
</dbReference>
<dbReference type="Pfam" id="PF12796">
    <property type="entry name" value="Ank_2"/>
    <property type="match status" value="5"/>
</dbReference>
<dbReference type="SUPFAM" id="SSF57903">
    <property type="entry name" value="FYVE/PHD zinc finger"/>
    <property type="match status" value="1"/>
</dbReference>
<evidence type="ECO:0000313" key="11">
    <source>
        <dbReference type="EMBL" id="KAL1502736.1"/>
    </source>
</evidence>
<feature type="repeat" description="ANK" evidence="6">
    <location>
        <begin position="466"/>
        <end position="498"/>
    </location>
</feature>
<feature type="coiled-coil region" evidence="8">
    <location>
        <begin position="6"/>
        <end position="33"/>
    </location>
</feature>
<feature type="domain" description="BTB" evidence="9">
    <location>
        <begin position="71"/>
        <end position="133"/>
    </location>
</feature>
<dbReference type="SMART" id="SM00225">
    <property type="entry name" value="BTB"/>
    <property type="match status" value="1"/>
</dbReference>
<sequence length="1131" mass="125262">MANSEVVKLQQHLSLLKQEYSKLQTKYRDLESRYTYIAATNGDSSDNDVTNSFASRLVNTISNLYESDTYSDINIKLLDKYVPAHKIVLTARSKLWNEEFLKNRSEMDWSEFEPEVATAIILWLYKSEVRLISDEITLKLIKKAYEFKLDSLLESCEQYLISVVSIRNCVKFYSVAEEINASSLREYCSGLISTHWNDLNSSDFEHMSGPLLYQMLKSKTQLPLHSAVRLQREDVVFLCLVENSSRLSDVVNVWSQHGDLPLDLALRCKNESIGSTLVQHNADVNIRDLSGESLLHRAIKRGDSFAALFLLDNNCDATLTTRNENDSALHLVAGSSDLEDSVKIAEKLLNKNANVNGQNKLGYTALHVAIQADNTAIFDLLLLQEQLNPNLKTNEENPPLYYAYNKFEVDACHYAEALLTLGVQADPIYSSHGCADLIQILIVGGSRKAAAHLAKHVRNLNHANVDAETASHLACERNFDELVAVLVQLGANPNLLTTELRQSPLHYAVKNNSAPCIQVLIDHNNALEENSTSEDNQSNRIPVNFNQRDINGDTPINLALALRFKDLVPLLIRGKADINIRNGKDFTLLHQAIMKEDASTAIYLLEQGVDMNALTSENETPLQLAIHCRLPEVVDALCTRGVDMSAPDRLGDCPLWAALDSGLEDIASILVCHGADTDCWGPGPEGCKQTLLHRAIDENNETAAVFLIQAGCDLESPRLPGPNGEGGDEVRAGQSPLHLCCMWGLESVARALIEHRANVNSRDVDYKTPLHLAIENRQEELISLLLSVPEIDLSRLDKQGLSPFACALTLRNHKAAQAILEKLPSAAEQCDSKGQNFLHVAIKKGDIESALFLLTVNVDVNSRVQDAHLTPPIHLAAQYGNETLVRSLILSGARVDDRDSQKRTALHVASEAGNAPVVSALLQNNVDYDAVDIAGDNALHIAVREGHLNVVRALLTESSIDAECVNIKGRNPLHELCKYCKDNAAKICELFLECMPKYPIDRQDVEGNSPLLLAYMKGNGQLCRVLVKAQACLGTENCDRVTIFNYQVPSKQLLSRLLDELAQPAPWAETDSCQECGKGFSFTQRTHHCRHCGRALCSKCSDQQVPIVKFGENKPIRVCHVCFNVLKTGSF</sequence>
<dbReference type="InterPro" id="IPR011011">
    <property type="entry name" value="Znf_FYVE_PHD"/>
</dbReference>
<keyword evidence="8" id="KW-0175">Coiled coil</keyword>
<dbReference type="PANTHER" id="PTHR24198:SF165">
    <property type="entry name" value="ANKYRIN REPEAT-CONTAINING PROTEIN-RELATED"/>
    <property type="match status" value="1"/>
</dbReference>
<evidence type="ECO:0000256" key="2">
    <source>
        <dbReference type="ARBA" id="ARBA00022737"/>
    </source>
</evidence>
<gene>
    <name evidence="11" type="ORF">ABEB36_007838</name>
</gene>
<organism evidence="11 12">
    <name type="scientific">Hypothenemus hampei</name>
    <name type="common">Coffee berry borer</name>
    <dbReference type="NCBI Taxonomy" id="57062"/>
    <lineage>
        <taxon>Eukaryota</taxon>
        <taxon>Metazoa</taxon>
        <taxon>Ecdysozoa</taxon>
        <taxon>Arthropoda</taxon>
        <taxon>Hexapoda</taxon>
        <taxon>Insecta</taxon>
        <taxon>Pterygota</taxon>
        <taxon>Neoptera</taxon>
        <taxon>Endopterygota</taxon>
        <taxon>Coleoptera</taxon>
        <taxon>Polyphaga</taxon>
        <taxon>Cucujiformia</taxon>
        <taxon>Curculionidae</taxon>
        <taxon>Scolytinae</taxon>
        <taxon>Hypothenemus</taxon>
    </lineage>
</organism>
<keyword evidence="12" id="KW-1185">Reference proteome</keyword>
<keyword evidence="3 7" id="KW-0863">Zinc-finger</keyword>
<feature type="repeat" description="ANK" evidence="6">
    <location>
        <begin position="584"/>
        <end position="616"/>
    </location>
</feature>
<protein>
    <recommendedName>
        <fullName evidence="13">Ankyrin repeat and FYVE domain-containing protein 1</fullName>
    </recommendedName>
</protein>
<dbReference type="Gene3D" id="3.30.710.10">
    <property type="entry name" value="Potassium Channel Kv1.1, Chain A"/>
    <property type="match status" value="1"/>
</dbReference>
<accession>A0ABD1EWC0</accession>
<dbReference type="AlphaFoldDB" id="A0ABD1EWC0"/>
<feature type="repeat" description="ANK" evidence="6">
    <location>
        <begin position="934"/>
        <end position="955"/>
    </location>
</feature>
<dbReference type="CDD" id="cd18501">
    <property type="entry name" value="BACK_ANKFY1_Rank5"/>
    <property type="match status" value="1"/>
</dbReference>
<dbReference type="InterPro" id="IPR036770">
    <property type="entry name" value="Ankyrin_rpt-contain_sf"/>
</dbReference>
<evidence type="ECO:0000256" key="8">
    <source>
        <dbReference type="SAM" id="Coils"/>
    </source>
</evidence>
<evidence type="ECO:0000256" key="7">
    <source>
        <dbReference type="PROSITE-ProRule" id="PRU00091"/>
    </source>
</evidence>
<dbReference type="Gene3D" id="3.30.40.10">
    <property type="entry name" value="Zinc/RING finger domain, C3HC4 (zinc finger)"/>
    <property type="match status" value="1"/>
</dbReference>
<feature type="repeat" description="ANK" evidence="6">
    <location>
        <begin position="617"/>
        <end position="649"/>
    </location>
</feature>
<evidence type="ECO:0008006" key="13">
    <source>
        <dbReference type="Google" id="ProtNLM"/>
    </source>
</evidence>
<dbReference type="InterPro" id="IPR013083">
    <property type="entry name" value="Znf_RING/FYVE/PHD"/>
</dbReference>
<dbReference type="InterPro" id="IPR011333">
    <property type="entry name" value="SKP1/BTB/POZ_sf"/>
</dbReference>
<feature type="repeat" description="ANK" evidence="6">
    <location>
        <begin position="868"/>
        <end position="900"/>
    </location>
</feature>
<evidence type="ECO:0000313" key="12">
    <source>
        <dbReference type="Proteomes" id="UP001566132"/>
    </source>
</evidence>
<keyword evidence="2" id="KW-0677">Repeat</keyword>
<dbReference type="SUPFAM" id="SSF48403">
    <property type="entry name" value="Ankyrin repeat"/>
    <property type="match status" value="4"/>
</dbReference>
<dbReference type="SUPFAM" id="SSF54695">
    <property type="entry name" value="POZ domain"/>
    <property type="match status" value="1"/>
</dbReference>
<evidence type="ECO:0000259" key="10">
    <source>
        <dbReference type="PROSITE" id="PS50178"/>
    </source>
</evidence>
<feature type="repeat" description="ANK" evidence="6">
    <location>
        <begin position="257"/>
        <end position="289"/>
    </location>
</feature>
<dbReference type="PROSITE" id="PS50297">
    <property type="entry name" value="ANK_REP_REGION"/>
    <property type="match status" value="6"/>
</dbReference>
<dbReference type="GO" id="GO:0008270">
    <property type="term" value="F:zinc ion binding"/>
    <property type="evidence" value="ECO:0007669"/>
    <property type="project" value="UniProtKB-KW"/>
</dbReference>
<dbReference type="SMART" id="SM00248">
    <property type="entry name" value="ANK"/>
    <property type="match status" value="20"/>
</dbReference>
<dbReference type="InterPro" id="IPR002110">
    <property type="entry name" value="Ankyrin_rpt"/>
</dbReference>
<evidence type="ECO:0000256" key="1">
    <source>
        <dbReference type="ARBA" id="ARBA00022723"/>
    </source>
</evidence>
<keyword evidence="5 6" id="KW-0040">ANK repeat</keyword>
<keyword evidence="1" id="KW-0479">Metal-binding</keyword>
<feature type="repeat" description="ANK" evidence="6">
    <location>
        <begin position="901"/>
        <end position="933"/>
    </location>
</feature>